<evidence type="ECO:0000256" key="6">
    <source>
        <dbReference type="ARBA" id="ARBA00038076"/>
    </source>
</evidence>
<gene>
    <name evidence="10" type="ORF">J2Z70_001439</name>
</gene>
<evidence type="ECO:0000256" key="5">
    <source>
        <dbReference type="ARBA" id="ARBA00023136"/>
    </source>
</evidence>
<feature type="transmembrane region" description="Helical" evidence="8">
    <location>
        <begin position="845"/>
        <end position="868"/>
    </location>
</feature>
<proteinExistence type="inferred from homology"/>
<feature type="transmembrane region" description="Helical" evidence="8">
    <location>
        <begin position="20"/>
        <end position="41"/>
    </location>
</feature>
<feature type="region of interest" description="Disordered" evidence="7">
    <location>
        <begin position="545"/>
        <end position="570"/>
    </location>
</feature>
<dbReference type="PANTHER" id="PTHR30572">
    <property type="entry name" value="MEMBRANE COMPONENT OF TRANSPORTER-RELATED"/>
    <property type="match status" value="1"/>
</dbReference>
<keyword evidence="2" id="KW-1003">Cell membrane</keyword>
<comment type="subcellular location">
    <subcellularLocation>
        <location evidence="1">Cell membrane</location>
        <topology evidence="1">Multi-pass membrane protein</topology>
    </subcellularLocation>
</comment>
<keyword evidence="4 8" id="KW-1133">Transmembrane helix</keyword>
<evidence type="ECO:0000256" key="8">
    <source>
        <dbReference type="SAM" id="Phobius"/>
    </source>
</evidence>
<evidence type="ECO:0000313" key="10">
    <source>
        <dbReference type="EMBL" id="MBP2111298.1"/>
    </source>
</evidence>
<evidence type="ECO:0000256" key="1">
    <source>
        <dbReference type="ARBA" id="ARBA00004651"/>
    </source>
</evidence>
<dbReference type="Proteomes" id="UP000773462">
    <property type="component" value="Unassembled WGS sequence"/>
</dbReference>
<evidence type="ECO:0000259" key="9">
    <source>
        <dbReference type="Pfam" id="PF02687"/>
    </source>
</evidence>
<sequence>MNIFNKVTLQSLKKSRTRTIVTIIGVILSTAMITAVSTFAVSLQSYMIKGSIAKYGGWHIGFPAVDSSFLQERTHDQAVARTASFENIGYAALSGGKNPDKPYLFIAGVSEDEASPGTLPVTLVSGRMPDNSSEILVPSHLAANGGIKFAEGDMLTLAVGDRMNGNQRLNQHDAYQADKAAEVLVPRAERTYKVVGICARPAFEESTAPGYTLITRADPSERADSFSLYVTLKHPREVKAYASSTASGHAYIYNDNVLRFMGVSSSGLLTALLYTVGGIVAFIIVAGSIFMIYNAFTISLNERTRQFGILSSVGATAKQLRNSVLFEGLCIGAAGIPAGILLGIGSMGLVLMAVSRNFGNILYSGVPLSLKVSVPAIVCAAALSMVTILISAYIPARKAAGTPVMESIRQTNEVKVEAKAVKTSSRAQRIYGLEGTLALKNFKRNKKRYRSIVLSLMLSVVLFISASAFVTDLKQMSEQAVAFTTYDIGFATPTMKDSEMLALYDKLRTAGGIYESSYQTLLKVTGTAQASELSDAYWGTEGDSGKAVNDGKAGNAGKTGAPSPGRSDEQATLPVDLQFLDDSAYLKILEGLGLSAAEYTGPDAKFLAVAKSMSPADDKRLKEADEFRNLFKRSSSTLTIAPESEGGSKIGQGHDVTVTFVETVPPDTLPVTGSPASSQPFFFRIIAPYSLIGKFETADSPPAVKGLTFRSKHPAQSVAEMEKTIQGAQITDEYKLYNVYAMMDESRNTIFIINVFAYTFIIMISLIAIANVFNTISTNIKLRRRELAMLRSIGMSDRNFQRMMNFECAFYGMRALLFGLPIGLASSWLIYRGMLIGGADQIDYVFPWISIEISVFSVLLIVFVTMLYSVSTIKRENIIDALRDDMT</sequence>
<dbReference type="RefSeq" id="WP_209870917.1">
    <property type="nucleotide sequence ID" value="NZ_JAGGLV010000003.1"/>
</dbReference>
<dbReference type="EMBL" id="JAGGLV010000003">
    <property type="protein sequence ID" value="MBP2111298.1"/>
    <property type="molecule type" value="Genomic_DNA"/>
</dbReference>
<keyword evidence="3 8" id="KW-0812">Transmembrane</keyword>
<comment type="similarity">
    <text evidence="6">Belongs to the ABC-4 integral membrane protein family.</text>
</comment>
<feature type="transmembrane region" description="Helical" evidence="8">
    <location>
        <begin position="808"/>
        <end position="830"/>
    </location>
</feature>
<dbReference type="Pfam" id="PF02687">
    <property type="entry name" value="FtsX"/>
    <property type="match status" value="2"/>
</dbReference>
<dbReference type="InterPro" id="IPR050250">
    <property type="entry name" value="Macrolide_Exporter_MacB"/>
</dbReference>
<feature type="transmembrane region" description="Helical" evidence="8">
    <location>
        <begin position="374"/>
        <end position="396"/>
    </location>
</feature>
<feature type="transmembrane region" description="Helical" evidence="8">
    <location>
        <begin position="452"/>
        <end position="470"/>
    </location>
</feature>
<evidence type="ECO:0000256" key="2">
    <source>
        <dbReference type="ARBA" id="ARBA00022475"/>
    </source>
</evidence>
<dbReference type="PANTHER" id="PTHR30572:SF4">
    <property type="entry name" value="ABC TRANSPORTER PERMEASE YTRF"/>
    <property type="match status" value="1"/>
</dbReference>
<accession>A0ABS4NMQ6</accession>
<evidence type="ECO:0000256" key="7">
    <source>
        <dbReference type="SAM" id="MobiDB-lite"/>
    </source>
</evidence>
<keyword evidence="5 8" id="KW-0472">Membrane</keyword>
<keyword evidence="11" id="KW-1185">Reference proteome</keyword>
<comment type="caution">
    <text evidence="10">The sequence shown here is derived from an EMBL/GenBank/DDBJ whole genome shotgun (WGS) entry which is preliminary data.</text>
</comment>
<evidence type="ECO:0000313" key="11">
    <source>
        <dbReference type="Proteomes" id="UP000773462"/>
    </source>
</evidence>
<evidence type="ECO:0000256" key="4">
    <source>
        <dbReference type="ARBA" id="ARBA00022989"/>
    </source>
</evidence>
<protein>
    <submittedName>
        <fullName evidence="10">ABC transport system permease protein</fullName>
    </submittedName>
</protein>
<evidence type="ECO:0000256" key="3">
    <source>
        <dbReference type="ARBA" id="ARBA00022692"/>
    </source>
</evidence>
<organism evidence="10 11">
    <name type="scientific">Paenibacillus silagei</name>
    <dbReference type="NCBI Taxonomy" id="1670801"/>
    <lineage>
        <taxon>Bacteria</taxon>
        <taxon>Bacillati</taxon>
        <taxon>Bacillota</taxon>
        <taxon>Bacilli</taxon>
        <taxon>Bacillales</taxon>
        <taxon>Paenibacillaceae</taxon>
        <taxon>Paenibacillus</taxon>
    </lineage>
</organism>
<feature type="transmembrane region" description="Helical" evidence="8">
    <location>
        <begin position="328"/>
        <end position="354"/>
    </location>
</feature>
<dbReference type="InterPro" id="IPR003838">
    <property type="entry name" value="ABC3_permease_C"/>
</dbReference>
<reference evidence="10 11" key="1">
    <citation type="submission" date="2021-03" db="EMBL/GenBank/DDBJ databases">
        <title>Genomic Encyclopedia of Type Strains, Phase IV (KMG-IV): sequencing the most valuable type-strain genomes for metagenomic binning, comparative biology and taxonomic classification.</title>
        <authorList>
            <person name="Goeker M."/>
        </authorList>
    </citation>
    <scope>NUCLEOTIDE SEQUENCE [LARGE SCALE GENOMIC DNA]</scope>
    <source>
        <strain evidence="10 11">DSM 101953</strain>
    </source>
</reference>
<feature type="domain" description="ABC3 transporter permease C-terminal" evidence="9">
    <location>
        <begin position="279"/>
        <end position="403"/>
    </location>
</feature>
<feature type="domain" description="ABC3 transporter permease C-terminal" evidence="9">
    <location>
        <begin position="759"/>
        <end position="878"/>
    </location>
</feature>
<name>A0ABS4NMQ6_9BACL</name>
<feature type="transmembrane region" description="Helical" evidence="8">
    <location>
        <begin position="271"/>
        <end position="296"/>
    </location>
</feature>
<feature type="transmembrane region" description="Helical" evidence="8">
    <location>
        <begin position="755"/>
        <end position="776"/>
    </location>
</feature>